<feature type="domain" description="TLDc" evidence="1">
    <location>
        <begin position="19"/>
        <end position="51"/>
    </location>
</feature>
<keyword evidence="3" id="KW-1185">Reference proteome</keyword>
<comment type="caution">
    <text evidence="2">The sequence shown here is derived from an EMBL/GenBank/DDBJ whole genome shotgun (WGS) entry which is preliminary data.</text>
</comment>
<name>A0A2P4PKU1_RHIID</name>
<dbReference type="AlphaFoldDB" id="A0A2P4PKU1"/>
<evidence type="ECO:0000313" key="3">
    <source>
        <dbReference type="Proteomes" id="UP000018888"/>
    </source>
</evidence>
<organism evidence="2 3">
    <name type="scientific">Rhizophagus irregularis (strain DAOM 181602 / DAOM 197198 / MUCL 43194)</name>
    <name type="common">Arbuscular mycorrhizal fungus</name>
    <name type="synonym">Glomus intraradices</name>
    <dbReference type="NCBI Taxonomy" id="747089"/>
    <lineage>
        <taxon>Eukaryota</taxon>
        <taxon>Fungi</taxon>
        <taxon>Fungi incertae sedis</taxon>
        <taxon>Mucoromycota</taxon>
        <taxon>Glomeromycotina</taxon>
        <taxon>Glomeromycetes</taxon>
        <taxon>Glomerales</taxon>
        <taxon>Glomeraceae</taxon>
        <taxon>Rhizophagus</taxon>
    </lineage>
</organism>
<accession>A0A2P4PKU1</accession>
<protein>
    <recommendedName>
        <fullName evidence="1">TLDc domain-containing protein</fullName>
    </recommendedName>
</protein>
<gene>
    <name evidence="2" type="ORF">GLOIN_2v1661376</name>
</gene>
<feature type="non-terminal residue" evidence="2">
    <location>
        <position position="53"/>
    </location>
</feature>
<dbReference type="Pfam" id="PF07534">
    <property type="entry name" value="TLD"/>
    <property type="match status" value="1"/>
</dbReference>
<proteinExistence type="predicted"/>
<evidence type="ECO:0000259" key="1">
    <source>
        <dbReference type="Pfam" id="PF07534"/>
    </source>
</evidence>
<sequence length="53" mass="6358">QNIFLFLLHGLIEHIIIWKIFHDFKLLYRSNRDGTDTNTFHKNCDNKGATIWV</sequence>
<reference evidence="2 3" key="2">
    <citation type="journal article" date="2018" name="New Phytol.">
        <title>High intraspecific genome diversity in the model arbuscular mycorrhizal symbiont Rhizophagus irregularis.</title>
        <authorList>
            <person name="Chen E.C.H."/>
            <person name="Morin E."/>
            <person name="Beaudet D."/>
            <person name="Noel J."/>
            <person name="Yildirir G."/>
            <person name="Ndikumana S."/>
            <person name="Charron P."/>
            <person name="St-Onge C."/>
            <person name="Giorgi J."/>
            <person name="Kruger M."/>
            <person name="Marton T."/>
            <person name="Ropars J."/>
            <person name="Grigoriev I.V."/>
            <person name="Hainaut M."/>
            <person name="Henrissat B."/>
            <person name="Roux C."/>
            <person name="Martin F."/>
            <person name="Corradi N."/>
        </authorList>
    </citation>
    <scope>NUCLEOTIDE SEQUENCE [LARGE SCALE GENOMIC DNA]</scope>
    <source>
        <strain evidence="2 3">DAOM 197198</strain>
    </source>
</reference>
<evidence type="ECO:0000313" key="2">
    <source>
        <dbReference type="EMBL" id="POG66009.1"/>
    </source>
</evidence>
<feature type="non-terminal residue" evidence="2">
    <location>
        <position position="1"/>
    </location>
</feature>
<dbReference type="EMBL" id="AUPC02000201">
    <property type="protein sequence ID" value="POG66009.1"/>
    <property type="molecule type" value="Genomic_DNA"/>
</dbReference>
<dbReference type="InterPro" id="IPR006571">
    <property type="entry name" value="TLDc_dom"/>
</dbReference>
<reference evidence="2 3" key="1">
    <citation type="journal article" date="2013" name="Proc. Natl. Acad. Sci. U.S.A.">
        <title>Genome of an arbuscular mycorrhizal fungus provides insight into the oldest plant symbiosis.</title>
        <authorList>
            <person name="Tisserant E."/>
            <person name="Malbreil M."/>
            <person name="Kuo A."/>
            <person name="Kohler A."/>
            <person name="Symeonidi A."/>
            <person name="Balestrini R."/>
            <person name="Charron P."/>
            <person name="Duensing N."/>
            <person name="Frei Dit Frey N."/>
            <person name="Gianinazzi-Pearson V."/>
            <person name="Gilbert L.B."/>
            <person name="Handa Y."/>
            <person name="Herr J.R."/>
            <person name="Hijri M."/>
            <person name="Koul R."/>
            <person name="Kawaguchi M."/>
            <person name="Krajinski F."/>
            <person name="Lammers P.J."/>
            <person name="Masclaux F.G."/>
            <person name="Murat C."/>
            <person name="Morin E."/>
            <person name="Ndikumana S."/>
            <person name="Pagni M."/>
            <person name="Petitpierre D."/>
            <person name="Requena N."/>
            <person name="Rosikiewicz P."/>
            <person name="Riley R."/>
            <person name="Saito K."/>
            <person name="San Clemente H."/>
            <person name="Shapiro H."/>
            <person name="van Tuinen D."/>
            <person name="Becard G."/>
            <person name="Bonfante P."/>
            <person name="Paszkowski U."/>
            <person name="Shachar-Hill Y.Y."/>
            <person name="Tuskan G.A."/>
            <person name="Young P.W."/>
            <person name="Sanders I.R."/>
            <person name="Henrissat B."/>
            <person name="Rensing S.A."/>
            <person name="Grigoriev I.V."/>
            <person name="Corradi N."/>
            <person name="Roux C."/>
            <person name="Martin F."/>
        </authorList>
    </citation>
    <scope>NUCLEOTIDE SEQUENCE [LARGE SCALE GENOMIC DNA]</scope>
    <source>
        <strain evidence="2 3">DAOM 197198</strain>
    </source>
</reference>
<dbReference type="Proteomes" id="UP000018888">
    <property type="component" value="Unassembled WGS sequence"/>
</dbReference>